<feature type="region of interest" description="Disordered" evidence="1">
    <location>
        <begin position="1"/>
        <end position="44"/>
    </location>
</feature>
<proteinExistence type="predicted"/>
<organism evidence="3 4">
    <name type="scientific">Suillus fuscotomentosus</name>
    <dbReference type="NCBI Taxonomy" id="1912939"/>
    <lineage>
        <taxon>Eukaryota</taxon>
        <taxon>Fungi</taxon>
        <taxon>Dikarya</taxon>
        <taxon>Basidiomycota</taxon>
        <taxon>Agaricomycotina</taxon>
        <taxon>Agaricomycetes</taxon>
        <taxon>Agaricomycetidae</taxon>
        <taxon>Boletales</taxon>
        <taxon>Suillineae</taxon>
        <taxon>Suillaceae</taxon>
        <taxon>Suillus</taxon>
    </lineage>
</organism>
<evidence type="ECO:0000313" key="4">
    <source>
        <dbReference type="Proteomes" id="UP001195769"/>
    </source>
</evidence>
<dbReference type="AlphaFoldDB" id="A0AAD4HN19"/>
<keyword evidence="2" id="KW-1133">Transmembrane helix</keyword>
<keyword evidence="2" id="KW-0812">Transmembrane</keyword>
<evidence type="ECO:0000313" key="3">
    <source>
        <dbReference type="EMBL" id="KAG1902306.1"/>
    </source>
</evidence>
<dbReference type="RefSeq" id="XP_041227881.1">
    <property type="nucleotide sequence ID" value="XM_041370712.1"/>
</dbReference>
<feature type="transmembrane region" description="Helical" evidence="2">
    <location>
        <begin position="171"/>
        <end position="192"/>
    </location>
</feature>
<dbReference type="GeneID" id="64665010"/>
<name>A0AAD4HN19_9AGAM</name>
<reference evidence="3" key="1">
    <citation type="journal article" date="2020" name="New Phytol.">
        <title>Comparative genomics reveals dynamic genome evolution in host specialist ectomycorrhizal fungi.</title>
        <authorList>
            <person name="Lofgren L.A."/>
            <person name="Nguyen N.H."/>
            <person name="Vilgalys R."/>
            <person name="Ruytinx J."/>
            <person name="Liao H.L."/>
            <person name="Branco S."/>
            <person name="Kuo A."/>
            <person name="LaButti K."/>
            <person name="Lipzen A."/>
            <person name="Andreopoulos W."/>
            <person name="Pangilinan J."/>
            <person name="Riley R."/>
            <person name="Hundley H."/>
            <person name="Na H."/>
            <person name="Barry K."/>
            <person name="Grigoriev I.V."/>
            <person name="Stajich J.E."/>
            <person name="Kennedy P.G."/>
        </authorList>
    </citation>
    <scope>NUCLEOTIDE SEQUENCE</scope>
    <source>
        <strain evidence="3">FC203</strain>
    </source>
</reference>
<accession>A0AAD4HN19</accession>
<feature type="compositionally biased region" description="Basic and acidic residues" evidence="1">
    <location>
        <begin position="25"/>
        <end position="44"/>
    </location>
</feature>
<feature type="transmembrane region" description="Helical" evidence="2">
    <location>
        <begin position="99"/>
        <end position="118"/>
    </location>
</feature>
<sequence>MHPTTSMSVSKSPPSTGNTNKKLKGKETPEAEVEKGAEAKREEVEVQHQERWTTFLVRAERQLRMYRMLLAIVLSNSVVFIAAAYIMQPPSTSTASHKAFVVTAFFSLVSLVYNICIIPGIQRLVPPEPTIRPVFPQLLFVAVLSNVFVSSSFMVALAFRAWEHTASVGLLIFQIVFNVLVTITSLLGHIFIDRITISHDV</sequence>
<protein>
    <submittedName>
        <fullName evidence="3">Uncharacterized protein</fullName>
    </submittedName>
</protein>
<keyword evidence="4" id="KW-1185">Reference proteome</keyword>
<evidence type="ECO:0000256" key="1">
    <source>
        <dbReference type="SAM" id="MobiDB-lite"/>
    </source>
</evidence>
<evidence type="ECO:0000256" key="2">
    <source>
        <dbReference type="SAM" id="Phobius"/>
    </source>
</evidence>
<dbReference type="Proteomes" id="UP001195769">
    <property type="component" value="Unassembled WGS sequence"/>
</dbReference>
<feature type="transmembrane region" description="Helical" evidence="2">
    <location>
        <begin position="138"/>
        <end position="159"/>
    </location>
</feature>
<gene>
    <name evidence="3" type="ORF">F5891DRAFT_158554</name>
</gene>
<dbReference type="EMBL" id="JABBWK010000017">
    <property type="protein sequence ID" value="KAG1902306.1"/>
    <property type="molecule type" value="Genomic_DNA"/>
</dbReference>
<keyword evidence="2" id="KW-0472">Membrane</keyword>
<feature type="compositionally biased region" description="Polar residues" evidence="1">
    <location>
        <begin position="1"/>
        <end position="20"/>
    </location>
</feature>
<feature type="transmembrane region" description="Helical" evidence="2">
    <location>
        <begin position="68"/>
        <end position="87"/>
    </location>
</feature>
<comment type="caution">
    <text evidence="3">The sequence shown here is derived from an EMBL/GenBank/DDBJ whole genome shotgun (WGS) entry which is preliminary data.</text>
</comment>